<feature type="transmembrane region" description="Helical" evidence="6">
    <location>
        <begin position="330"/>
        <end position="349"/>
    </location>
</feature>
<dbReference type="FunFam" id="1.20.1250.20:FF:000057">
    <property type="entry name" value="MFS general substrate transporter"/>
    <property type="match status" value="1"/>
</dbReference>
<dbReference type="SUPFAM" id="SSF103473">
    <property type="entry name" value="MFS general substrate transporter"/>
    <property type="match status" value="1"/>
</dbReference>
<dbReference type="Gene3D" id="1.20.1250.20">
    <property type="entry name" value="MFS general substrate transporter like domains"/>
    <property type="match status" value="2"/>
</dbReference>
<accession>A0A2P4Z6U5</accession>
<evidence type="ECO:0000256" key="1">
    <source>
        <dbReference type="ARBA" id="ARBA00004141"/>
    </source>
</evidence>
<evidence type="ECO:0000256" key="4">
    <source>
        <dbReference type="ARBA" id="ARBA00022989"/>
    </source>
</evidence>
<dbReference type="GO" id="GO:0022857">
    <property type="term" value="F:transmembrane transporter activity"/>
    <property type="evidence" value="ECO:0007669"/>
    <property type="project" value="InterPro"/>
</dbReference>
<comment type="subcellular location">
    <subcellularLocation>
        <location evidence="1">Membrane</location>
        <topology evidence="1">Multi-pass membrane protein</topology>
    </subcellularLocation>
</comment>
<sequence>MTPVLNDNEAMADVLGNNEKNIYVYAQRTAVLDDSDPATDPNTESYNKSKAARRLLFKCDTRLIPILGCLYLVSFLDRSNIANARLFGLETSLHMPATGFNTCLWIFYLPFVIVEIPSNLFMSLNKIKPNQWLAGAMLILGVVSMCQGLTRSYGGLLTCRFIMGTMEAGLPPGAALLIGQYYRRSEFNIRFSYFICFALLGSAFSGLLAYAIQHMDGVRGYEAWRWIFIIEGLFTIVFAFASWFIIPAFPQDATFLSADERSLLLARLYDDRGEERVDFNGINWLKVLTDWKIWSFTLIYFCADMGAASISSFTPTILAQLGWSASRAQVMSIPVWMVGIVVTLSTSYASGKLSLRWPFVLVGAIFALIGWCIQYAQVQPPAVRYFALYILAFGSFMQFPILIGWLNSNLRGRPQQAIASAVQLGMGNCANFVASNVFISKQAPKYPTGFATGVGFAALAVVSIILVVGALAWHNRRVVRENQSGNTKAIEYVL</sequence>
<proteinExistence type="predicted"/>
<keyword evidence="2" id="KW-0813">Transport</keyword>
<dbReference type="RefSeq" id="XP_018655780.1">
    <property type="nucleotide sequence ID" value="XM_018811006.1"/>
</dbReference>
<feature type="transmembrane region" description="Helical" evidence="6">
    <location>
        <begin position="132"/>
        <end position="150"/>
    </location>
</feature>
<dbReference type="GeneID" id="29991089"/>
<feature type="transmembrane region" description="Helical" evidence="6">
    <location>
        <begin position="355"/>
        <end position="373"/>
    </location>
</feature>
<evidence type="ECO:0000313" key="8">
    <source>
        <dbReference type="Proteomes" id="UP000054821"/>
    </source>
</evidence>
<dbReference type="InterPro" id="IPR036259">
    <property type="entry name" value="MFS_trans_sf"/>
</dbReference>
<evidence type="ECO:0000256" key="5">
    <source>
        <dbReference type="ARBA" id="ARBA00023136"/>
    </source>
</evidence>
<keyword evidence="8" id="KW-1185">Reference proteome</keyword>
<dbReference type="InterPro" id="IPR011701">
    <property type="entry name" value="MFS"/>
</dbReference>
<dbReference type="EMBL" id="JPDN02000097">
    <property type="protein sequence ID" value="PON20008.1"/>
    <property type="molecule type" value="Genomic_DNA"/>
</dbReference>
<feature type="transmembrane region" description="Helical" evidence="6">
    <location>
        <begin position="385"/>
        <end position="406"/>
    </location>
</feature>
<organism evidence="7 8">
    <name type="scientific">Trichoderma gamsii</name>
    <dbReference type="NCBI Taxonomy" id="398673"/>
    <lineage>
        <taxon>Eukaryota</taxon>
        <taxon>Fungi</taxon>
        <taxon>Dikarya</taxon>
        <taxon>Ascomycota</taxon>
        <taxon>Pezizomycotina</taxon>
        <taxon>Sordariomycetes</taxon>
        <taxon>Hypocreomycetidae</taxon>
        <taxon>Hypocreales</taxon>
        <taxon>Hypocreaceae</taxon>
        <taxon>Trichoderma</taxon>
    </lineage>
</organism>
<feature type="transmembrane region" description="Helical" evidence="6">
    <location>
        <begin position="191"/>
        <end position="212"/>
    </location>
</feature>
<reference evidence="7 8" key="1">
    <citation type="journal article" date="2016" name="Genome Announc.">
        <title>Draft Whole-Genome Sequence of Trichoderma gamsii T6085, a Promising Biocontrol Agent of Fusarium Head Blight on Wheat.</title>
        <authorList>
            <person name="Baroncelli R."/>
            <person name="Zapparata A."/>
            <person name="Piaggeschi G."/>
            <person name="Sarrocco S."/>
            <person name="Vannacci G."/>
        </authorList>
    </citation>
    <scope>NUCLEOTIDE SEQUENCE [LARGE SCALE GENOMIC DNA]</scope>
    <source>
        <strain evidence="7 8">T6085</strain>
    </source>
</reference>
<dbReference type="PANTHER" id="PTHR43791:SF54">
    <property type="entry name" value="MAJOR FACILITATOR SUPERFAMILY (MFS) PROFILE DOMAIN-CONTAINING PROTEIN-RELATED"/>
    <property type="match status" value="1"/>
</dbReference>
<evidence type="ECO:0000256" key="6">
    <source>
        <dbReference type="SAM" id="Phobius"/>
    </source>
</evidence>
<keyword evidence="5 6" id="KW-0472">Membrane</keyword>
<evidence type="ECO:0000256" key="2">
    <source>
        <dbReference type="ARBA" id="ARBA00022448"/>
    </source>
</evidence>
<feature type="transmembrane region" description="Helical" evidence="6">
    <location>
        <begin position="93"/>
        <end position="111"/>
    </location>
</feature>
<gene>
    <name evidence="7" type="ORF">TGAM01_v211125</name>
</gene>
<feature type="transmembrane region" description="Helical" evidence="6">
    <location>
        <begin position="224"/>
        <end position="246"/>
    </location>
</feature>
<keyword evidence="4 6" id="KW-1133">Transmembrane helix</keyword>
<dbReference type="FunFam" id="1.20.1250.20:FF:000013">
    <property type="entry name" value="MFS general substrate transporter"/>
    <property type="match status" value="1"/>
</dbReference>
<dbReference type="Proteomes" id="UP000054821">
    <property type="component" value="Unassembled WGS sequence"/>
</dbReference>
<evidence type="ECO:0000313" key="7">
    <source>
        <dbReference type="EMBL" id="PON20008.1"/>
    </source>
</evidence>
<dbReference type="GO" id="GO:0016020">
    <property type="term" value="C:membrane"/>
    <property type="evidence" value="ECO:0007669"/>
    <property type="project" value="UniProtKB-SubCell"/>
</dbReference>
<feature type="transmembrane region" description="Helical" evidence="6">
    <location>
        <begin position="450"/>
        <end position="473"/>
    </location>
</feature>
<dbReference type="Pfam" id="PF07690">
    <property type="entry name" value="MFS_1"/>
    <property type="match status" value="1"/>
</dbReference>
<keyword evidence="3 6" id="KW-0812">Transmembrane</keyword>
<comment type="caution">
    <text evidence="7">The sequence shown here is derived from an EMBL/GenBank/DDBJ whole genome shotgun (WGS) entry which is preliminary data.</text>
</comment>
<name>A0A2P4Z6U5_9HYPO</name>
<dbReference type="AlphaFoldDB" id="A0A2P4Z6U5"/>
<dbReference type="PANTHER" id="PTHR43791">
    <property type="entry name" value="PERMEASE-RELATED"/>
    <property type="match status" value="1"/>
</dbReference>
<evidence type="ECO:0000256" key="3">
    <source>
        <dbReference type="ARBA" id="ARBA00022692"/>
    </source>
</evidence>
<evidence type="ECO:0008006" key="9">
    <source>
        <dbReference type="Google" id="ProtNLM"/>
    </source>
</evidence>
<feature type="transmembrane region" description="Helical" evidence="6">
    <location>
        <begin position="293"/>
        <end position="318"/>
    </location>
</feature>
<protein>
    <recommendedName>
        <fullName evidence="9">Major facilitator superfamily (MFS) profile domain-containing protein</fullName>
    </recommendedName>
</protein>